<dbReference type="PANTHER" id="PTHR18820">
    <property type="entry name" value="LEG1"/>
    <property type="match status" value="1"/>
</dbReference>
<evidence type="ECO:0000256" key="1">
    <source>
        <dbReference type="SAM" id="MobiDB-lite"/>
    </source>
</evidence>
<dbReference type="PANTHER" id="PTHR18820:SF2">
    <property type="entry name" value="PROTEIN LEG1 HOMOLOG"/>
    <property type="match status" value="1"/>
</dbReference>
<keyword evidence="2" id="KW-1133">Transmembrane helix</keyword>
<sequence length="586" mass="67140">MPREYSLRVDRSKKLHSNQAGLDSKVPVGCQNDLADLEKEKRKTGETAVADTNATTGKATLAMKEAKVMRPKKGTERLHITSSLAPIHMIQDDFHSSSIYIYIPIDRNEEVVPKILKDTFGNSTRDSAHVPLHVSQGHIYLKGMLENVIFVQGINFYVLVIYFLAAIESEFLGNLPYEVELVSREEYRSNFCYSIEECRASYPQAMGTANRFYKEKVLLSKIHCSNVKNRLINVYIQDNNNLATEEQVFTTYVLMYHCEAIPMGTTHANSGSKQCDFDTKVYSLQKNWKPIYRLNIMAFNLSWACVIIGCTFDSLGRISNISDVYPPLWKESPDQFSDYKVENGKYIINVWNYLERLGTHKILLNKTGKYFEKFALENEQNILWGLPLIPPKGQTVAMNLGIIYVSLWTVDLNYYLSAIPFLAVVDSDIMGISSDNVTFLPPSEDQMNFCYNVSSCYSSFPDTMKKWNKFYQVTLYSSNFDDLLKYLWVAHVSSLKVARKKFHNRLQHYSKQEAEFESSRALFVDYLAPPLFPSALIRTYELQKGLPTQMLVSGNKAPFISDFTGFQNTVLLGLNFFHKVYKYTGK</sequence>
<comment type="caution">
    <text evidence="3">The sequence shown here is derived from an EMBL/GenBank/DDBJ whole genome shotgun (WGS) entry which is preliminary data.</text>
</comment>
<evidence type="ECO:0000313" key="3">
    <source>
        <dbReference type="EMBL" id="KAB0403581.1"/>
    </source>
</evidence>
<accession>A0A6A1QBQ4</accession>
<protein>
    <submittedName>
        <fullName evidence="3">Uncharacterized protein</fullName>
    </submittedName>
</protein>
<feature type="region of interest" description="Disordered" evidence="1">
    <location>
        <begin position="1"/>
        <end position="27"/>
    </location>
</feature>
<proteinExistence type="predicted"/>
<name>A0A6A1QBQ4_BALPH</name>
<dbReference type="GO" id="GO:0005615">
    <property type="term" value="C:extracellular space"/>
    <property type="evidence" value="ECO:0007669"/>
    <property type="project" value="TreeGrafter"/>
</dbReference>
<evidence type="ECO:0000313" key="4">
    <source>
        <dbReference type="Proteomes" id="UP000437017"/>
    </source>
</evidence>
<keyword evidence="2" id="KW-0472">Membrane</keyword>
<dbReference type="OrthoDB" id="9680912at2759"/>
<gene>
    <name evidence="3" type="ORF">E2I00_003746</name>
</gene>
<organism evidence="3 4">
    <name type="scientific">Balaenoptera physalus</name>
    <name type="common">Fin whale</name>
    <name type="synonym">Balaena physalus</name>
    <dbReference type="NCBI Taxonomy" id="9770"/>
    <lineage>
        <taxon>Eukaryota</taxon>
        <taxon>Metazoa</taxon>
        <taxon>Chordata</taxon>
        <taxon>Craniata</taxon>
        <taxon>Vertebrata</taxon>
        <taxon>Euteleostomi</taxon>
        <taxon>Mammalia</taxon>
        <taxon>Eutheria</taxon>
        <taxon>Laurasiatheria</taxon>
        <taxon>Artiodactyla</taxon>
        <taxon>Whippomorpha</taxon>
        <taxon>Cetacea</taxon>
        <taxon>Mysticeti</taxon>
        <taxon>Balaenopteridae</taxon>
        <taxon>Balaenoptera</taxon>
    </lineage>
</organism>
<dbReference type="Pfam" id="PF05612">
    <property type="entry name" value="Leg1"/>
    <property type="match status" value="2"/>
</dbReference>
<evidence type="ECO:0000256" key="2">
    <source>
        <dbReference type="SAM" id="Phobius"/>
    </source>
</evidence>
<dbReference type="InterPro" id="IPR008499">
    <property type="entry name" value="Leg1"/>
</dbReference>
<reference evidence="3 4" key="1">
    <citation type="journal article" date="2019" name="PLoS ONE">
        <title>Genomic analyses reveal an absence of contemporary introgressive admixture between fin whales and blue whales, despite known hybrids.</title>
        <authorList>
            <person name="Westbury M.V."/>
            <person name="Petersen B."/>
            <person name="Lorenzen E.D."/>
        </authorList>
    </citation>
    <scope>NUCLEOTIDE SEQUENCE [LARGE SCALE GENOMIC DNA]</scope>
    <source>
        <strain evidence="3">FinWhale-01</strain>
    </source>
</reference>
<feature type="transmembrane region" description="Helical" evidence="2">
    <location>
        <begin position="148"/>
        <end position="167"/>
    </location>
</feature>
<keyword evidence="4" id="KW-1185">Reference proteome</keyword>
<dbReference type="Proteomes" id="UP000437017">
    <property type="component" value="Unassembled WGS sequence"/>
</dbReference>
<feature type="compositionally biased region" description="Basic and acidic residues" evidence="1">
    <location>
        <begin position="1"/>
        <end position="12"/>
    </location>
</feature>
<dbReference type="AlphaFoldDB" id="A0A6A1QBQ4"/>
<keyword evidence="2" id="KW-0812">Transmembrane</keyword>
<dbReference type="EMBL" id="SGJD01000777">
    <property type="protein sequence ID" value="KAB0403581.1"/>
    <property type="molecule type" value="Genomic_DNA"/>
</dbReference>